<evidence type="ECO:0000256" key="2">
    <source>
        <dbReference type="ARBA" id="ARBA00022525"/>
    </source>
</evidence>
<dbReference type="Proteomes" id="UP000528457">
    <property type="component" value="Unassembled WGS sequence"/>
</dbReference>
<evidence type="ECO:0000313" key="10">
    <source>
        <dbReference type="EMBL" id="MBB6520052.1"/>
    </source>
</evidence>
<dbReference type="InParanoid" id="A0A7X0MWP7"/>
<dbReference type="GO" id="GO:0006508">
    <property type="term" value="P:proteolysis"/>
    <property type="evidence" value="ECO:0007669"/>
    <property type="project" value="UniProtKB-KW"/>
</dbReference>
<dbReference type="InterPro" id="IPR033116">
    <property type="entry name" value="TRYPSIN_SER"/>
</dbReference>
<dbReference type="PROSITE" id="PS50240">
    <property type="entry name" value="TRYPSIN_DOM"/>
    <property type="match status" value="1"/>
</dbReference>
<dbReference type="Gene3D" id="2.40.10.10">
    <property type="entry name" value="Trypsin-like serine proteases"/>
    <property type="match status" value="1"/>
</dbReference>
<dbReference type="PROSITE" id="PS00134">
    <property type="entry name" value="TRYPSIN_HIS"/>
    <property type="match status" value="1"/>
</dbReference>
<evidence type="ECO:0000256" key="8">
    <source>
        <dbReference type="SAM" id="SignalP"/>
    </source>
</evidence>
<feature type="signal peptide" evidence="8">
    <location>
        <begin position="1"/>
        <end position="25"/>
    </location>
</feature>
<dbReference type="InterPro" id="IPR050127">
    <property type="entry name" value="Serine_Proteases_S1"/>
</dbReference>
<dbReference type="FunFam" id="2.40.10.10:FF:000003">
    <property type="entry name" value="Transmembrane serine protease 3"/>
    <property type="match status" value="1"/>
</dbReference>
<evidence type="ECO:0000256" key="5">
    <source>
        <dbReference type="ARBA" id="ARBA00023157"/>
    </source>
</evidence>
<dbReference type="SUPFAM" id="SSF50494">
    <property type="entry name" value="Trypsin-like serine proteases"/>
    <property type="match status" value="1"/>
</dbReference>
<dbReference type="Pfam" id="PF00089">
    <property type="entry name" value="Trypsin"/>
    <property type="match status" value="1"/>
</dbReference>
<dbReference type="EMBL" id="JACHHT010000001">
    <property type="protein sequence ID" value="MBB6520052.1"/>
    <property type="molecule type" value="Genomic_DNA"/>
</dbReference>
<keyword evidence="5" id="KW-1015">Disulfide bond</keyword>
<sequence>MSVSVKTVLFSALGMSLLGLPYAEASQKASSQGESYNLKLKLKQETTLHRIIGGKPSAKGERPWQAALTIGGQQFCGGSLIDKQWVLTAAHCIEDIKPNEMPSFKVRLNVNDLANANEGETIAVTAMYPHASYSQGAAADIALLKLATPASVDPIAIADSDFMNNHARPGTTTTVSGWGNRSSSGEDFSTKLHQVSIPLVSREQCNSPQAYNGQIADTEICAGLAAGGKDSCQGDSGGPLVTNRQGKPVQLGVVSWGEGCAEPNKYGVYARVASFTQWVAQVKSGQVAGGGNTGGGNSGGGTPTPIPPSGGMLESGRLVHGLSDQTSGLKHFSIHVPQGARILWVDIKGNNGDADLYLKHGSKVSESNYDHAPLMEGSVEKILLRNPQPGVWHIAVGAFDDYESLELMAFTR</sequence>
<evidence type="ECO:0000256" key="1">
    <source>
        <dbReference type="ARBA" id="ARBA00004613"/>
    </source>
</evidence>
<organism evidence="10 11">
    <name type="scientific">Pseudoteredinibacter isoporae</name>
    <dbReference type="NCBI Taxonomy" id="570281"/>
    <lineage>
        <taxon>Bacteria</taxon>
        <taxon>Pseudomonadati</taxon>
        <taxon>Pseudomonadota</taxon>
        <taxon>Gammaproteobacteria</taxon>
        <taxon>Cellvibrionales</taxon>
        <taxon>Cellvibrionaceae</taxon>
        <taxon>Pseudoteredinibacter</taxon>
    </lineage>
</organism>
<dbReference type="InterPro" id="IPR007280">
    <property type="entry name" value="Peptidase_C_arc/bac"/>
</dbReference>
<evidence type="ECO:0000256" key="4">
    <source>
        <dbReference type="ARBA" id="ARBA00022801"/>
    </source>
</evidence>
<evidence type="ECO:0000256" key="7">
    <source>
        <dbReference type="SAM" id="MobiDB-lite"/>
    </source>
</evidence>
<keyword evidence="11" id="KW-1185">Reference proteome</keyword>
<dbReference type="InterPro" id="IPR009003">
    <property type="entry name" value="Peptidase_S1_PA"/>
</dbReference>
<feature type="domain" description="Peptidase S1" evidence="9">
    <location>
        <begin position="51"/>
        <end position="284"/>
    </location>
</feature>
<dbReference type="Pfam" id="PF04151">
    <property type="entry name" value="PPC"/>
    <property type="match status" value="1"/>
</dbReference>
<reference evidence="10 11" key="1">
    <citation type="submission" date="2020-08" db="EMBL/GenBank/DDBJ databases">
        <title>Genomic Encyclopedia of Type Strains, Phase IV (KMG-IV): sequencing the most valuable type-strain genomes for metagenomic binning, comparative biology and taxonomic classification.</title>
        <authorList>
            <person name="Goeker M."/>
        </authorList>
    </citation>
    <scope>NUCLEOTIDE SEQUENCE [LARGE SCALE GENOMIC DNA]</scope>
    <source>
        <strain evidence="10 11">DSM 22368</strain>
    </source>
</reference>
<accession>A0A7X0MWP7</accession>
<evidence type="ECO:0000256" key="6">
    <source>
        <dbReference type="RuleBase" id="RU363034"/>
    </source>
</evidence>
<name>A0A7X0MWP7_9GAMM</name>
<keyword evidence="2" id="KW-0964">Secreted</keyword>
<dbReference type="InterPro" id="IPR018114">
    <property type="entry name" value="TRYPSIN_HIS"/>
</dbReference>
<dbReference type="Gene3D" id="2.60.120.380">
    <property type="match status" value="1"/>
</dbReference>
<dbReference type="GO" id="GO:0004252">
    <property type="term" value="F:serine-type endopeptidase activity"/>
    <property type="evidence" value="ECO:0007669"/>
    <property type="project" value="InterPro"/>
</dbReference>
<dbReference type="PANTHER" id="PTHR24264">
    <property type="entry name" value="TRYPSIN-RELATED"/>
    <property type="match status" value="1"/>
</dbReference>
<dbReference type="InterPro" id="IPR001254">
    <property type="entry name" value="Trypsin_dom"/>
</dbReference>
<comment type="caution">
    <text evidence="10">The sequence shown here is derived from an EMBL/GenBank/DDBJ whole genome shotgun (WGS) entry which is preliminary data.</text>
</comment>
<proteinExistence type="predicted"/>
<evidence type="ECO:0000256" key="3">
    <source>
        <dbReference type="ARBA" id="ARBA00022670"/>
    </source>
</evidence>
<keyword evidence="4 6" id="KW-0378">Hydrolase</keyword>
<evidence type="ECO:0000259" key="9">
    <source>
        <dbReference type="PROSITE" id="PS50240"/>
    </source>
</evidence>
<dbReference type="PRINTS" id="PR00722">
    <property type="entry name" value="CHYMOTRYPSIN"/>
</dbReference>
<dbReference type="PANTHER" id="PTHR24264:SF65">
    <property type="entry name" value="SRCR DOMAIN-CONTAINING PROTEIN"/>
    <property type="match status" value="1"/>
</dbReference>
<dbReference type="PROSITE" id="PS00135">
    <property type="entry name" value="TRYPSIN_SER"/>
    <property type="match status" value="1"/>
</dbReference>
<protein>
    <recommendedName>
        <fullName evidence="9">Peptidase S1 domain-containing protein</fullName>
    </recommendedName>
</protein>
<dbReference type="RefSeq" id="WP_166852392.1">
    <property type="nucleotide sequence ID" value="NZ_JAAONY010000001.1"/>
</dbReference>
<feature type="region of interest" description="Disordered" evidence="7">
    <location>
        <begin position="286"/>
        <end position="307"/>
    </location>
</feature>
<comment type="subcellular location">
    <subcellularLocation>
        <location evidence="1">Secreted</location>
    </subcellularLocation>
</comment>
<keyword evidence="3 6" id="KW-0645">Protease</keyword>
<dbReference type="InterPro" id="IPR001314">
    <property type="entry name" value="Peptidase_S1A"/>
</dbReference>
<keyword evidence="8" id="KW-0732">Signal</keyword>
<feature type="chain" id="PRO_5031038623" description="Peptidase S1 domain-containing protein" evidence="8">
    <location>
        <begin position="26"/>
        <end position="412"/>
    </location>
</feature>
<feature type="compositionally biased region" description="Gly residues" evidence="7">
    <location>
        <begin position="287"/>
        <end position="302"/>
    </location>
</feature>
<evidence type="ECO:0000313" key="11">
    <source>
        <dbReference type="Proteomes" id="UP000528457"/>
    </source>
</evidence>
<dbReference type="GO" id="GO:0005615">
    <property type="term" value="C:extracellular space"/>
    <property type="evidence" value="ECO:0007669"/>
    <property type="project" value="TreeGrafter"/>
</dbReference>
<dbReference type="InterPro" id="IPR043504">
    <property type="entry name" value="Peptidase_S1_PA_chymotrypsin"/>
</dbReference>
<dbReference type="AlphaFoldDB" id="A0A7X0MWP7"/>
<dbReference type="SMART" id="SM00020">
    <property type="entry name" value="Tryp_SPc"/>
    <property type="match status" value="1"/>
</dbReference>
<dbReference type="CDD" id="cd00190">
    <property type="entry name" value="Tryp_SPc"/>
    <property type="match status" value="1"/>
</dbReference>
<gene>
    <name evidence="10" type="ORF">HNR48_000330</name>
</gene>
<keyword evidence="6" id="KW-0720">Serine protease</keyword>